<organism evidence="3 4">
    <name type="scientific">Aspergillus pseudoustus</name>
    <dbReference type="NCBI Taxonomy" id="1810923"/>
    <lineage>
        <taxon>Eukaryota</taxon>
        <taxon>Fungi</taxon>
        <taxon>Dikarya</taxon>
        <taxon>Ascomycota</taxon>
        <taxon>Pezizomycotina</taxon>
        <taxon>Eurotiomycetes</taxon>
        <taxon>Eurotiomycetidae</taxon>
        <taxon>Eurotiales</taxon>
        <taxon>Aspergillaceae</taxon>
        <taxon>Aspergillus</taxon>
        <taxon>Aspergillus subgen. Nidulantes</taxon>
    </lineage>
</organism>
<evidence type="ECO:0000259" key="2">
    <source>
        <dbReference type="PROSITE" id="PS50097"/>
    </source>
</evidence>
<dbReference type="Proteomes" id="UP001610446">
    <property type="component" value="Unassembled WGS sequence"/>
</dbReference>
<dbReference type="CDD" id="cd18186">
    <property type="entry name" value="BTB_POZ_ZBTB_KLHL-like"/>
    <property type="match status" value="1"/>
</dbReference>
<comment type="caution">
    <text evidence="3">The sequence shown here is derived from an EMBL/GenBank/DDBJ whole genome shotgun (WGS) entry which is preliminary data.</text>
</comment>
<evidence type="ECO:0000313" key="4">
    <source>
        <dbReference type="Proteomes" id="UP001610446"/>
    </source>
</evidence>
<dbReference type="InterPro" id="IPR000210">
    <property type="entry name" value="BTB/POZ_dom"/>
</dbReference>
<dbReference type="SUPFAM" id="SSF54695">
    <property type="entry name" value="POZ domain"/>
    <property type="match status" value="1"/>
</dbReference>
<dbReference type="PANTHER" id="PTHR47843:SF5">
    <property type="entry name" value="BTB_POZ DOMAIN PROTEIN"/>
    <property type="match status" value="1"/>
</dbReference>
<protein>
    <submittedName>
        <fullName evidence="3">BTB/POZ protein</fullName>
    </submittedName>
</protein>
<proteinExistence type="predicted"/>
<sequence length="239" mass="26316">MAPPMPGLGEFAEAMARGSHVHLLATQTKAIPPTPPPPKPSEKALLAESMKKLLLHGEYSDMKVVCEGFVFHVHRAILCSQSPFFKAAINGNFKEAMTNTIDLPEDDLWTIEHVLSFLYVGDYSSNGHLVDLQQAQRDGNHEPHQSSAESPSNKAASDSHNRTIPESAAFEAVLEIGLGLQPTPDRRIRNILAVIIAKHYVDFTKKTNNLPRVFAINAELSGTVIWYLAQKAKGVQWTT</sequence>
<reference evidence="3 4" key="1">
    <citation type="submission" date="2024-07" db="EMBL/GenBank/DDBJ databases">
        <title>Section-level genome sequencing and comparative genomics of Aspergillus sections Usti and Cavernicolus.</title>
        <authorList>
            <consortium name="Lawrence Berkeley National Laboratory"/>
            <person name="Nybo J.L."/>
            <person name="Vesth T.C."/>
            <person name="Theobald S."/>
            <person name="Frisvad J.C."/>
            <person name="Larsen T.O."/>
            <person name="Kjaerboelling I."/>
            <person name="Rothschild-Mancinelli K."/>
            <person name="Lyhne E.K."/>
            <person name="Kogle M.E."/>
            <person name="Barry K."/>
            <person name="Clum A."/>
            <person name="Na H."/>
            <person name="Ledsgaard L."/>
            <person name="Lin J."/>
            <person name="Lipzen A."/>
            <person name="Kuo A."/>
            <person name="Riley R."/>
            <person name="Mondo S."/>
            <person name="Labutti K."/>
            <person name="Haridas S."/>
            <person name="Pangalinan J."/>
            <person name="Salamov A.A."/>
            <person name="Simmons B.A."/>
            <person name="Magnuson J.K."/>
            <person name="Chen J."/>
            <person name="Drula E."/>
            <person name="Henrissat B."/>
            <person name="Wiebenga A."/>
            <person name="Lubbers R.J."/>
            <person name="Gomes A.C."/>
            <person name="Makela M.R."/>
            <person name="Stajich J."/>
            <person name="Grigoriev I.V."/>
            <person name="Mortensen U.H."/>
            <person name="De Vries R.P."/>
            <person name="Baker S.E."/>
            <person name="Andersen M.R."/>
        </authorList>
    </citation>
    <scope>NUCLEOTIDE SEQUENCE [LARGE SCALE GENOMIC DNA]</scope>
    <source>
        <strain evidence="3 4">CBS 123904</strain>
    </source>
</reference>
<dbReference type="InterPro" id="IPR011333">
    <property type="entry name" value="SKP1/BTB/POZ_sf"/>
</dbReference>
<feature type="region of interest" description="Disordered" evidence="1">
    <location>
        <begin position="136"/>
        <end position="161"/>
    </location>
</feature>
<gene>
    <name evidence="3" type="ORF">BJY01DRAFT_248260</name>
</gene>
<dbReference type="PROSITE" id="PS50097">
    <property type="entry name" value="BTB"/>
    <property type="match status" value="1"/>
</dbReference>
<name>A0ABR4JWD4_9EURO</name>
<keyword evidence="4" id="KW-1185">Reference proteome</keyword>
<dbReference type="Pfam" id="PF00651">
    <property type="entry name" value="BTB"/>
    <property type="match status" value="1"/>
</dbReference>
<evidence type="ECO:0000313" key="3">
    <source>
        <dbReference type="EMBL" id="KAL2844136.1"/>
    </source>
</evidence>
<feature type="domain" description="BTB" evidence="2">
    <location>
        <begin position="60"/>
        <end position="127"/>
    </location>
</feature>
<dbReference type="Gene3D" id="3.30.710.10">
    <property type="entry name" value="Potassium Channel Kv1.1, Chain A"/>
    <property type="match status" value="1"/>
</dbReference>
<accession>A0ABR4JWD4</accession>
<dbReference type="EMBL" id="JBFXLU010000083">
    <property type="protein sequence ID" value="KAL2844136.1"/>
    <property type="molecule type" value="Genomic_DNA"/>
</dbReference>
<evidence type="ECO:0000256" key="1">
    <source>
        <dbReference type="SAM" id="MobiDB-lite"/>
    </source>
</evidence>
<feature type="compositionally biased region" description="Polar residues" evidence="1">
    <location>
        <begin position="145"/>
        <end position="156"/>
    </location>
</feature>
<dbReference type="PANTHER" id="PTHR47843">
    <property type="entry name" value="BTB DOMAIN-CONTAINING PROTEIN-RELATED"/>
    <property type="match status" value="1"/>
</dbReference>